<dbReference type="GO" id="GO:0005737">
    <property type="term" value="C:cytoplasm"/>
    <property type="evidence" value="ECO:0007669"/>
    <property type="project" value="UniProtKB-SubCell"/>
</dbReference>
<reference evidence="10 12" key="1">
    <citation type="submission" date="2017-06" db="EMBL/GenBank/DDBJ databases">
        <title>Genome Sequencing of the methanotroph Methylovulum psychrotolerants str. HV10-M2 isolated from a high-altitude environment.</title>
        <authorList>
            <person name="Mateos-Rivera A."/>
        </authorList>
    </citation>
    <scope>NUCLEOTIDE SEQUENCE [LARGE SCALE GENOMIC DNA]</scope>
    <source>
        <strain evidence="10 12">HV10_M2</strain>
    </source>
</reference>
<evidence type="ECO:0000313" key="10">
    <source>
        <dbReference type="EMBL" id="ASF48768.1"/>
    </source>
</evidence>
<dbReference type="Pfam" id="PF05724">
    <property type="entry name" value="TPMT"/>
    <property type="match status" value="1"/>
</dbReference>
<evidence type="ECO:0000256" key="4">
    <source>
        <dbReference type="ARBA" id="ARBA00011905"/>
    </source>
</evidence>
<dbReference type="FunFam" id="3.40.50.150:FF:000101">
    <property type="entry name" value="Thiopurine S-methyltransferase"/>
    <property type="match status" value="1"/>
</dbReference>
<dbReference type="EMBL" id="CP022129">
    <property type="protein sequence ID" value="ASF48768.1"/>
    <property type="molecule type" value="Genomic_DNA"/>
</dbReference>
<dbReference type="NCBIfam" id="TIGR03840">
    <property type="entry name" value="TMPT_Se_Te"/>
    <property type="match status" value="1"/>
</dbReference>
<dbReference type="HAMAP" id="MF_00812">
    <property type="entry name" value="Thiopur_methtran"/>
    <property type="match status" value="1"/>
</dbReference>
<dbReference type="InterPro" id="IPR029063">
    <property type="entry name" value="SAM-dependent_MTases_sf"/>
</dbReference>
<evidence type="ECO:0000256" key="1">
    <source>
        <dbReference type="ARBA" id="ARBA00000903"/>
    </source>
</evidence>
<reference evidence="11 13" key="2">
    <citation type="submission" date="2017-11" db="EMBL/GenBank/DDBJ databases">
        <title>Draft Genome Sequence of Methylobacter psychrotolerans Sph1T, an Obligate Methanotroph from Low-Temperature Environments.</title>
        <authorList>
            <person name="Oshkin I.Y."/>
            <person name="Miroshnikov K."/>
            <person name="Belova S.E."/>
            <person name="Korzhenkov A."/>
            <person name="Toshchakov S.V."/>
            <person name="Dedysh S.N."/>
        </authorList>
    </citation>
    <scope>NUCLEOTIDE SEQUENCE [LARGE SCALE GENOMIC DNA]</scope>
    <source>
        <strain evidence="11 13">Sph1</strain>
    </source>
</reference>
<dbReference type="SUPFAM" id="SSF53335">
    <property type="entry name" value="S-adenosyl-L-methionine-dependent methyltransferases"/>
    <property type="match status" value="1"/>
</dbReference>
<dbReference type="GO" id="GO:0010038">
    <property type="term" value="P:response to metal ion"/>
    <property type="evidence" value="ECO:0007669"/>
    <property type="project" value="InterPro"/>
</dbReference>
<comment type="similarity">
    <text evidence="3 9">Belongs to the class I-like SAM-binding methyltransferase superfamily. TPMT family.</text>
</comment>
<feature type="binding site" evidence="9">
    <location>
        <position position="10"/>
    </location>
    <ligand>
        <name>S-adenosyl-L-methionine</name>
        <dbReference type="ChEBI" id="CHEBI:59789"/>
    </ligand>
</feature>
<evidence type="ECO:0000313" key="12">
    <source>
        <dbReference type="Proteomes" id="UP000197019"/>
    </source>
</evidence>
<evidence type="ECO:0000256" key="2">
    <source>
        <dbReference type="ARBA" id="ARBA00004496"/>
    </source>
</evidence>
<feature type="binding site" evidence="9">
    <location>
        <position position="45"/>
    </location>
    <ligand>
        <name>S-adenosyl-L-methionine</name>
        <dbReference type="ChEBI" id="CHEBI:59789"/>
    </ligand>
</feature>
<evidence type="ECO:0000256" key="7">
    <source>
        <dbReference type="ARBA" id="ARBA00022679"/>
    </source>
</evidence>
<dbReference type="AlphaFoldDB" id="A0A1Z4C5K4"/>
<gene>
    <name evidence="10" type="primary">tmpT</name>
    <name evidence="9" type="synonym">tpm</name>
    <name evidence="11" type="ORF">AADEFJLK_02847</name>
    <name evidence="10" type="ORF">CEK71_14105</name>
</gene>
<accession>A0A1Z4C5K4</accession>
<evidence type="ECO:0000256" key="8">
    <source>
        <dbReference type="ARBA" id="ARBA00022691"/>
    </source>
</evidence>
<dbReference type="InterPro" id="IPR008854">
    <property type="entry name" value="TPMT"/>
</dbReference>
<dbReference type="OrthoDB" id="9778208at2"/>
<keyword evidence="12" id="KW-1185">Reference proteome</keyword>
<dbReference type="RefSeq" id="WP_088621629.1">
    <property type="nucleotide sequence ID" value="NZ_CP022129.1"/>
</dbReference>
<evidence type="ECO:0000313" key="11">
    <source>
        <dbReference type="EMBL" id="POZ51397.1"/>
    </source>
</evidence>
<sequence>MDTAFWQQKWENNDIAFHQSTTNPLLVNYFKALSLTKGSRVFLPLCGKTLDIPWLLANGYRVVGAELSKIAIGQLFSTLGVAPKISALGKLERYSAENIDIFVGDIFDLSGELLGVADAIYDRAALVALPEAVRNRYTAHLMAITATAPQLLICYEYDQNVLAGPPFSVSNEEVQRHYNAAYELTLIASTAVAGGLKGQCAAQENVWLLKNDRSGS</sequence>
<dbReference type="InterPro" id="IPR022474">
    <property type="entry name" value="Thiopur_S-MeTfrase_Se/Te_detox"/>
</dbReference>
<comment type="subcellular location">
    <subcellularLocation>
        <location evidence="2 9">Cytoplasm</location>
    </subcellularLocation>
</comment>
<dbReference type="Proteomes" id="UP000237423">
    <property type="component" value="Unassembled WGS sequence"/>
</dbReference>
<dbReference type="PIRSF" id="PIRSF023956">
    <property type="entry name" value="Thiopurine_S-methyltransferase"/>
    <property type="match status" value="1"/>
</dbReference>
<dbReference type="PANTHER" id="PTHR10259">
    <property type="entry name" value="THIOPURINE S-METHYLTRANSFERASE"/>
    <property type="match status" value="1"/>
</dbReference>
<dbReference type="InterPro" id="IPR025835">
    <property type="entry name" value="Thiopurine_S-MeTrfase"/>
</dbReference>
<evidence type="ECO:0000256" key="5">
    <source>
        <dbReference type="ARBA" id="ARBA00022490"/>
    </source>
</evidence>
<keyword evidence="5 9" id="KW-0963">Cytoplasm</keyword>
<dbReference type="NCBIfam" id="NF009732">
    <property type="entry name" value="PRK13255.1"/>
    <property type="match status" value="1"/>
</dbReference>
<dbReference type="EC" id="2.1.1.67" evidence="4 9"/>
<dbReference type="GO" id="GO:0008119">
    <property type="term" value="F:thiopurine S-methyltransferase activity"/>
    <property type="evidence" value="ECO:0007669"/>
    <property type="project" value="UniProtKB-UniRule"/>
</dbReference>
<keyword evidence="6 9" id="KW-0489">Methyltransferase</keyword>
<dbReference type="Gene3D" id="3.40.50.150">
    <property type="entry name" value="Vaccinia Virus protein VP39"/>
    <property type="match status" value="1"/>
</dbReference>
<organism evidence="10 12">
    <name type="scientific">Methylovulum psychrotolerans</name>
    <dbReference type="NCBI Taxonomy" id="1704499"/>
    <lineage>
        <taxon>Bacteria</taxon>
        <taxon>Pseudomonadati</taxon>
        <taxon>Pseudomonadota</taxon>
        <taxon>Gammaproteobacteria</taxon>
        <taxon>Methylococcales</taxon>
        <taxon>Methylococcaceae</taxon>
        <taxon>Methylovulum</taxon>
    </lineage>
</organism>
<feature type="binding site" evidence="9">
    <location>
        <position position="66"/>
    </location>
    <ligand>
        <name>S-adenosyl-L-methionine</name>
        <dbReference type="ChEBI" id="CHEBI:59789"/>
    </ligand>
</feature>
<dbReference type="PROSITE" id="PS51585">
    <property type="entry name" value="SAM_MT_TPMT"/>
    <property type="match status" value="1"/>
</dbReference>
<dbReference type="EMBL" id="PGFZ01000006">
    <property type="protein sequence ID" value="POZ51397.1"/>
    <property type="molecule type" value="Genomic_DNA"/>
</dbReference>
<feature type="binding site" evidence="9">
    <location>
        <position position="123"/>
    </location>
    <ligand>
        <name>S-adenosyl-L-methionine</name>
        <dbReference type="ChEBI" id="CHEBI:59789"/>
    </ligand>
</feature>
<dbReference type="PANTHER" id="PTHR10259:SF11">
    <property type="entry name" value="THIOPURINE S-METHYLTRANSFERASE"/>
    <property type="match status" value="1"/>
</dbReference>
<evidence type="ECO:0000256" key="3">
    <source>
        <dbReference type="ARBA" id="ARBA00008145"/>
    </source>
</evidence>
<dbReference type="KEGG" id="mpsy:CEK71_14105"/>
<dbReference type="Proteomes" id="UP000197019">
    <property type="component" value="Chromosome"/>
</dbReference>
<name>A0A1Z4C5K4_9GAMM</name>
<evidence type="ECO:0000256" key="6">
    <source>
        <dbReference type="ARBA" id="ARBA00022603"/>
    </source>
</evidence>
<proteinExistence type="inferred from homology"/>
<keyword evidence="7 9" id="KW-0808">Transferase</keyword>
<dbReference type="GO" id="GO:0032259">
    <property type="term" value="P:methylation"/>
    <property type="evidence" value="ECO:0007669"/>
    <property type="project" value="UniProtKB-KW"/>
</dbReference>
<protein>
    <recommendedName>
        <fullName evidence="4 9">Thiopurine S-methyltransferase</fullName>
        <ecNumber evidence="4 9">2.1.1.67</ecNumber>
    </recommendedName>
    <alternativeName>
        <fullName evidence="9">Thiopurine methyltransferase</fullName>
    </alternativeName>
</protein>
<evidence type="ECO:0000313" key="13">
    <source>
        <dbReference type="Proteomes" id="UP000237423"/>
    </source>
</evidence>
<evidence type="ECO:0000256" key="9">
    <source>
        <dbReference type="HAMAP-Rule" id="MF_00812"/>
    </source>
</evidence>
<keyword evidence="8 9" id="KW-0949">S-adenosyl-L-methionine</keyword>
<comment type="catalytic activity">
    <reaction evidence="1 9">
        <text>S-adenosyl-L-methionine + a thiopurine = S-adenosyl-L-homocysteine + a thiopurine S-methylether.</text>
        <dbReference type="EC" id="2.1.1.67"/>
    </reaction>
</comment>